<proteinExistence type="predicted"/>
<dbReference type="Proteomes" id="UP000789920">
    <property type="component" value="Unassembled WGS sequence"/>
</dbReference>
<sequence length="57" mass="6540">KMQIANLNLFYPTISKEIMDSKLKIDIDTFNTSSRNNNMLNQPEVIVLSDIDDEPVL</sequence>
<organism evidence="1 2">
    <name type="scientific">Racocetra persica</name>
    <dbReference type="NCBI Taxonomy" id="160502"/>
    <lineage>
        <taxon>Eukaryota</taxon>
        <taxon>Fungi</taxon>
        <taxon>Fungi incertae sedis</taxon>
        <taxon>Mucoromycota</taxon>
        <taxon>Glomeromycotina</taxon>
        <taxon>Glomeromycetes</taxon>
        <taxon>Diversisporales</taxon>
        <taxon>Gigasporaceae</taxon>
        <taxon>Racocetra</taxon>
    </lineage>
</organism>
<comment type="caution">
    <text evidence="1">The sequence shown here is derived from an EMBL/GenBank/DDBJ whole genome shotgun (WGS) entry which is preliminary data.</text>
</comment>
<accession>A0ACA9S2A0</accession>
<protein>
    <submittedName>
        <fullName evidence="1">29208_t:CDS:1</fullName>
    </submittedName>
</protein>
<reference evidence="1" key="1">
    <citation type="submission" date="2021-06" db="EMBL/GenBank/DDBJ databases">
        <authorList>
            <person name="Kallberg Y."/>
            <person name="Tangrot J."/>
            <person name="Rosling A."/>
        </authorList>
    </citation>
    <scope>NUCLEOTIDE SEQUENCE</scope>
    <source>
        <strain evidence="1">MA461A</strain>
    </source>
</reference>
<dbReference type="EMBL" id="CAJVQC010084795">
    <property type="protein sequence ID" value="CAG8821374.1"/>
    <property type="molecule type" value="Genomic_DNA"/>
</dbReference>
<name>A0ACA9S2A0_9GLOM</name>
<feature type="non-terminal residue" evidence="1">
    <location>
        <position position="1"/>
    </location>
</feature>
<evidence type="ECO:0000313" key="1">
    <source>
        <dbReference type="EMBL" id="CAG8821374.1"/>
    </source>
</evidence>
<gene>
    <name evidence="1" type="ORF">RPERSI_LOCUS25574</name>
</gene>
<feature type="non-terminal residue" evidence="1">
    <location>
        <position position="57"/>
    </location>
</feature>
<evidence type="ECO:0000313" key="2">
    <source>
        <dbReference type="Proteomes" id="UP000789920"/>
    </source>
</evidence>
<keyword evidence="2" id="KW-1185">Reference proteome</keyword>